<evidence type="ECO:0000256" key="21">
    <source>
        <dbReference type="ARBA" id="ARBA00073378"/>
    </source>
</evidence>
<accession>A0A8D0GC81</accession>
<dbReference type="AlphaFoldDB" id="A0A8D0GC81"/>
<keyword evidence="17" id="KW-0131">Cell cycle</keyword>
<evidence type="ECO:0000256" key="13">
    <source>
        <dbReference type="ARBA" id="ARBA00022842"/>
    </source>
</evidence>
<evidence type="ECO:0000256" key="17">
    <source>
        <dbReference type="ARBA" id="ARBA00023306"/>
    </source>
</evidence>
<name>A0A8D0GC81_SPHPU</name>
<dbReference type="Ensembl" id="ENSSPUT00000003959.1">
    <property type="protein sequence ID" value="ENSSPUP00000003725.1"/>
    <property type="gene ID" value="ENSSPUG00000002821.1"/>
</dbReference>
<dbReference type="InterPro" id="IPR008271">
    <property type="entry name" value="Ser/Thr_kinase_AS"/>
</dbReference>
<evidence type="ECO:0000256" key="9">
    <source>
        <dbReference type="ARBA" id="ARBA00022723"/>
    </source>
</evidence>
<evidence type="ECO:0000256" key="18">
    <source>
        <dbReference type="ARBA" id="ARBA00047899"/>
    </source>
</evidence>
<keyword evidence="8" id="KW-0808">Transferase</keyword>
<dbReference type="PANTHER" id="PTHR44899">
    <property type="entry name" value="CAMK FAMILY PROTEIN KINASE"/>
    <property type="match status" value="1"/>
</dbReference>
<dbReference type="PROSITE" id="PS50011">
    <property type="entry name" value="PROTEIN_KINASE_DOM"/>
    <property type="match status" value="1"/>
</dbReference>
<proteinExistence type="inferred from homology"/>
<evidence type="ECO:0000256" key="20">
    <source>
        <dbReference type="ARBA" id="ARBA00055453"/>
    </source>
</evidence>
<dbReference type="InterPro" id="IPR000719">
    <property type="entry name" value="Prot_kinase_dom"/>
</dbReference>
<evidence type="ECO:0000256" key="11">
    <source>
        <dbReference type="ARBA" id="ARBA00022777"/>
    </source>
</evidence>
<dbReference type="Gene3D" id="3.30.200.20">
    <property type="entry name" value="Phosphorylase Kinase, domain 1"/>
    <property type="match status" value="1"/>
</dbReference>
<evidence type="ECO:0000313" key="26">
    <source>
        <dbReference type="Proteomes" id="UP000694392"/>
    </source>
</evidence>
<dbReference type="GO" id="GO:0046872">
    <property type="term" value="F:metal ion binding"/>
    <property type="evidence" value="ECO:0007669"/>
    <property type="project" value="UniProtKB-KW"/>
</dbReference>
<dbReference type="GO" id="GO:0005730">
    <property type="term" value="C:nucleolus"/>
    <property type="evidence" value="ECO:0007669"/>
    <property type="project" value="UniProtKB-SubCell"/>
</dbReference>
<dbReference type="EC" id="2.7.11.1" evidence="5"/>
<dbReference type="PANTHER" id="PTHR44899:SF8">
    <property type="entry name" value="NIMA-RELATED KINASE 11"/>
    <property type="match status" value="1"/>
</dbReference>
<keyword evidence="15" id="KW-0464">Manganese</keyword>
<organism evidence="25 26">
    <name type="scientific">Sphenodon punctatus</name>
    <name type="common">Tuatara</name>
    <name type="synonym">Hatteria punctata</name>
    <dbReference type="NCBI Taxonomy" id="8508"/>
    <lineage>
        <taxon>Eukaryota</taxon>
        <taxon>Metazoa</taxon>
        <taxon>Chordata</taxon>
        <taxon>Craniata</taxon>
        <taxon>Vertebrata</taxon>
        <taxon>Euteleostomi</taxon>
        <taxon>Lepidosauria</taxon>
        <taxon>Sphenodontia</taxon>
        <taxon>Sphenodontidae</taxon>
        <taxon>Sphenodon</taxon>
    </lineage>
</organism>
<dbReference type="Gene3D" id="1.10.510.10">
    <property type="entry name" value="Transferase(Phosphotransferase) domain 1"/>
    <property type="match status" value="1"/>
</dbReference>
<keyword evidence="6" id="KW-0723">Serine/threonine-protein kinase</keyword>
<dbReference type="FunFam" id="1.10.510.10:FF:001071">
    <property type="entry name" value="NIMA related kinase 11"/>
    <property type="match status" value="1"/>
</dbReference>
<comment type="function">
    <text evidence="20">Protein kinase which plays an important role in the G2/M checkpoint response to DNA damage. Controls degradation of CDC25A by directly phosphorylating it on residues whose phosphorylation is required for BTRC-mediated polyubiquitination and degradation.</text>
</comment>
<feature type="coiled-coil region" evidence="23">
    <location>
        <begin position="330"/>
        <end position="361"/>
    </location>
</feature>
<comment type="similarity">
    <text evidence="4">Belongs to the protein kinase superfamily. NEK Ser/Thr protein kinase family. NIMA subfamily.</text>
</comment>
<evidence type="ECO:0000256" key="8">
    <source>
        <dbReference type="ARBA" id="ARBA00022679"/>
    </source>
</evidence>
<dbReference type="GO" id="GO:1901990">
    <property type="term" value="P:regulation of mitotic cell cycle phase transition"/>
    <property type="evidence" value="ECO:0007669"/>
    <property type="project" value="Ensembl"/>
</dbReference>
<dbReference type="GO" id="GO:0004674">
    <property type="term" value="F:protein serine/threonine kinase activity"/>
    <property type="evidence" value="ECO:0007669"/>
    <property type="project" value="UniProtKB-KW"/>
</dbReference>
<keyword evidence="16" id="KW-0539">Nucleus</keyword>
<evidence type="ECO:0000256" key="1">
    <source>
        <dbReference type="ARBA" id="ARBA00001936"/>
    </source>
</evidence>
<dbReference type="InterPro" id="IPR051131">
    <property type="entry name" value="NEK_Ser/Thr_kinase_NIMA"/>
</dbReference>
<evidence type="ECO:0000256" key="22">
    <source>
        <dbReference type="ARBA" id="ARBA00075647"/>
    </source>
</evidence>
<dbReference type="Pfam" id="PF00069">
    <property type="entry name" value="Pkinase"/>
    <property type="match status" value="1"/>
</dbReference>
<comment type="subcellular location">
    <subcellularLocation>
        <location evidence="3">Nucleus</location>
        <location evidence="3">Nucleolus</location>
    </subcellularLocation>
</comment>
<dbReference type="OMA" id="CCLEHAF"/>
<dbReference type="FunFam" id="3.30.200.20:FF:000332">
    <property type="entry name" value="NIMA related kinase 11"/>
    <property type="match status" value="1"/>
</dbReference>
<comment type="catalytic activity">
    <reaction evidence="19">
        <text>L-seryl-[protein] + ATP = O-phospho-L-seryl-[protein] + ADP + H(+)</text>
        <dbReference type="Rhea" id="RHEA:17989"/>
        <dbReference type="Rhea" id="RHEA-COMP:9863"/>
        <dbReference type="Rhea" id="RHEA-COMP:11604"/>
        <dbReference type="ChEBI" id="CHEBI:15378"/>
        <dbReference type="ChEBI" id="CHEBI:29999"/>
        <dbReference type="ChEBI" id="CHEBI:30616"/>
        <dbReference type="ChEBI" id="CHEBI:83421"/>
        <dbReference type="ChEBI" id="CHEBI:456216"/>
        <dbReference type="EC" id="2.7.11.1"/>
    </reaction>
</comment>
<dbReference type="PROSITE" id="PS00108">
    <property type="entry name" value="PROTEIN_KINASE_ST"/>
    <property type="match status" value="1"/>
</dbReference>
<evidence type="ECO:0000256" key="10">
    <source>
        <dbReference type="ARBA" id="ARBA00022741"/>
    </source>
</evidence>
<evidence type="ECO:0000256" key="2">
    <source>
        <dbReference type="ARBA" id="ARBA00001946"/>
    </source>
</evidence>
<evidence type="ECO:0000256" key="12">
    <source>
        <dbReference type="ARBA" id="ARBA00022840"/>
    </source>
</evidence>
<keyword evidence="14 23" id="KW-0175">Coiled coil</keyword>
<evidence type="ECO:0000256" key="6">
    <source>
        <dbReference type="ARBA" id="ARBA00022527"/>
    </source>
</evidence>
<evidence type="ECO:0000256" key="3">
    <source>
        <dbReference type="ARBA" id="ARBA00004604"/>
    </source>
</evidence>
<keyword evidence="9" id="KW-0479">Metal-binding</keyword>
<evidence type="ECO:0000256" key="19">
    <source>
        <dbReference type="ARBA" id="ARBA00048679"/>
    </source>
</evidence>
<keyword evidence="10" id="KW-0547">Nucleotide-binding</keyword>
<feature type="domain" description="Protein kinase" evidence="24">
    <location>
        <begin position="29"/>
        <end position="287"/>
    </location>
</feature>
<evidence type="ECO:0000259" key="24">
    <source>
        <dbReference type="PROSITE" id="PS50011"/>
    </source>
</evidence>
<dbReference type="Proteomes" id="UP000694392">
    <property type="component" value="Unplaced"/>
</dbReference>
<dbReference type="GO" id="GO:0031573">
    <property type="term" value="P:mitotic intra-S DNA damage checkpoint signaling"/>
    <property type="evidence" value="ECO:0007669"/>
    <property type="project" value="Ensembl"/>
</dbReference>
<dbReference type="GO" id="GO:0005524">
    <property type="term" value="F:ATP binding"/>
    <property type="evidence" value="ECO:0007669"/>
    <property type="project" value="UniProtKB-KW"/>
</dbReference>
<evidence type="ECO:0000256" key="7">
    <source>
        <dbReference type="ARBA" id="ARBA00022553"/>
    </source>
</evidence>
<keyword evidence="7" id="KW-0597">Phosphoprotein</keyword>
<reference evidence="25" key="1">
    <citation type="submission" date="2025-08" db="UniProtKB">
        <authorList>
            <consortium name="Ensembl"/>
        </authorList>
    </citation>
    <scope>IDENTIFICATION</scope>
</reference>
<evidence type="ECO:0000256" key="16">
    <source>
        <dbReference type="ARBA" id="ARBA00023242"/>
    </source>
</evidence>
<evidence type="ECO:0000256" key="4">
    <source>
        <dbReference type="ARBA" id="ARBA00010886"/>
    </source>
</evidence>
<keyword evidence="11" id="KW-0418">Kinase</keyword>
<dbReference type="GO" id="GO:0005654">
    <property type="term" value="C:nucleoplasm"/>
    <property type="evidence" value="ECO:0007669"/>
    <property type="project" value="Ensembl"/>
</dbReference>
<protein>
    <recommendedName>
        <fullName evidence="21">Serine/threonine-protein kinase Nek11</fullName>
        <ecNumber evidence="5">2.7.11.1</ecNumber>
    </recommendedName>
    <alternativeName>
        <fullName evidence="22">Never in mitosis A-related kinase 11</fullName>
    </alternativeName>
</protein>
<evidence type="ECO:0000256" key="23">
    <source>
        <dbReference type="SAM" id="Coils"/>
    </source>
</evidence>
<evidence type="ECO:0000256" key="15">
    <source>
        <dbReference type="ARBA" id="ARBA00023211"/>
    </source>
</evidence>
<keyword evidence="12" id="KW-0067">ATP-binding</keyword>
<dbReference type="SMART" id="SM00220">
    <property type="entry name" value="S_TKc"/>
    <property type="match status" value="1"/>
</dbReference>
<comment type="cofactor">
    <cofactor evidence="2">
        <name>Mg(2+)</name>
        <dbReference type="ChEBI" id="CHEBI:18420"/>
    </cofactor>
</comment>
<gene>
    <name evidence="25" type="primary">NEK11</name>
</gene>
<dbReference type="GeneTree" id="ENSGT00940000160525"/>
<comment type="catalytic activity">
    <reaction evidence="18">
        <text>L-threonyl-[protein] + ATP = O-phospho-L-threonyl-[protein] + ADP + H(+)</text>
        <dbReference type="Rhea" id="RHEA:46608"/>
        <dbReference type="Rhea" id="RHEA-COMP:11060"/>
        <dbReference type="Rhea" id="RHEA-COMP:11605"/>
        <dbReference type="ChEBI" id="CHEBI:15378"/>
        <dbReference type="ChEBI" id="CHEBI:30013"/>
        <dbReference type="ChEBI" id="CHEBI:30616"/>
        <dbReference type="ChEBI" id="CHEBI:61977"/>
        <dbReference type="ChEBI" id="CHEBI:456216"/>
        <dbReference type="EC" id="2.7.11.1"/>
    </reaction>
</comment>
<reference evidence="25" key="2">
    <citation type="submission" date="2025-09" db="UniProtKB">
        <authorList>
            <consortium name="Ensembl"/>
        </authorList>
    </citation>
    <scope>IDENTIFICATION</scope>
</reference>
<evidence type="ECO:0000313" key="25">
    <source>
        <dbReference type="Ensembl" id="ENSSPUP00000003725.1"/>
    </source>
</evidence>
<evidence type="ECO:0000256" key="14">
    <source>
        <dbReference type="ARBA" id="ARBA00023054"/>
    </source>
</evidence>
<comment type="cofactor">
    <cofactor evidence="1">
        <name>Mn(2+)</name>
        <dbReference type="ChEBI" id="CHEBI:29035"/>
    </cofactor>
</comment>
<sequence length="511" mass="58772">MPKFQEVAKHVAPSAPISTFSKTLIAGRYVLQKKLGSGSFGHVYLVSDKKAKQGEELKVLKEISVGDLKPNETVEANLEAQLLSKLDHPVIVKFYASFVERESFCIITEHCEGRDLDFKIQEYKEAGKVFPESQIVEWFIQLLLGVNYMHERRILHRDLKAKNIFLKNNLLKIGDFGVSRLLMGSCDLATTFTGTPFYMSPEALKHQGYDTKSDIWSLGCILYEICCMDHAFTGHNFLSIVLKIVEGDTPSLPDRYPSKLNAVMNSMLNKNPSLRPSAAEILKIPYVEEQLQICCENIQKKEKKVHLQTLRELSDVQKMTPRERMRLRKLNVADEKAKKLKQLAEEKYQENLKRMQELRSRNFHQLNIDVLHVRADPIHYFSSYFRWFLKGRGIPEDPQVAEEYYDDIFDSCSETSEEEEEEEVSQTVCKTSQQVQILVGSAIHKLGAETFGKIYNYLKEARQRNASESEIKECLEKVVSRASDCFEVDQLLYFEEQLFASSRNGRCMCLA</sequence>
<keyword evidence="26" id="KW-1185">Reference proteome</keyword>
<dbReference type="SUPFAM" id="SSF56112">
    <property type="entry name" value="Protein kinase-like (PK-like)"/>
    <property type="match status" value="1"/>
</dbReference>
<keyword evidence="13" id="KW-0460">Magnesium</keyword>
<dbReference type="InterPro" id="IPR011009">
    <property type="entry name" value="Kinase-like_dom_sf"/>
</dbReference>
<evidence type="ECO:0000256" key="5">
    <source>
        <dbReference type="ARBA" id="ARBA00012513"/>
    </source>
</evidence>
<dbReference type="CDD" id="cd08222">
    <property type="entry name" value="STKc_Nek11"/>
    <property type="match status" value="1"/>
</dbReference>